<feature type="region of interest" description="Disordered" evidence="1">
    <location>
        <begin position="1"/>
        <end position="29"/>
    </location>
</feature>
<dbReference type="EMBL" id="BMAV01021398">
    <property type="protein sequence ID" value="GFY75446.1"/>
    <property type="molecule type" value="Genomic_DNA"/>
</dbReference>
<evidence type="ECO:0000313" key="3">
    <source>
        <dbReference type="Proteomes" id="UP000886998"/>
    </source>
</evidence>
<dbReference type="AlphaFoldDB" id="A0A8X6YLY6"/>
<evidence type="ECO:0000256" key="1">
    <source>
        <dbReference type="SAM" id="MobiDB-lite"/>
    </source>
</evidence>
<comment type="caution">
    <text evidence="2">The sequence shown here is derived from an EMBL/GenBank/DDBJ whole genome shotgun (WGS) entry which is preliminary data.</text>
</comment>
<organism evidence="2 3">
    <name type="scientific">Trichonephila inaurata madagascariensis</name>
    <dbReference type="NCBI Taxonomy" id="2747483"/>
    <lineage>
        <taxon>Eukaryota</taxon>
        <taxon>Metazoa</taxon>
        <taxon>Ecdysozoa</taxon>
        <taxon>Arthropoda</taxon>
        <taxon>Chelicerata</taxon>
        <taxon>Arachnida</taxon>
        <taxon>Araneae</taxon>
        <taxon>Araneomorphae</taxon>
        <taxon>Entelegynae</taxon>
        <taxon>Araneoidea</taxon>
        <taxon>Nephilidae</taxon>
        <taxon>Trichonephila</taxon>
        <taxon>Trichonephila inaurata</taxon>
    </lineage>
</organism>
<accession>A0A8X6YLY6</accession>
<evidence type="ECO:0000313" key="2">
    <source>
        <dbReference type="EMBL" id="GFY75446.1"/>
    </source>
</evidence>
<name>A0A8X6YLY6_9ARAC</name>
<gene>
    <name evidence="2" type="ORF">TNIN_170181</name>
</gene>
<sequence length="70" mass="7906">MTTGSNAAKDGSPVKLKPGRPKLKKNDEKAKLSAVGDEIRLLHWYNSFRQVLAIHRMASCYYLIYSDLLP</sequence>
<dbReference type="Proteomes" id="UP000886998">
    <property type="component" value="Unassembled WGS sequence"/>
</dbReference>
<keyword evidence="3" id="KW-1185">Reference proteome</keyword>
<proteinExistence type="predicted"/>
<reference evidence="2" key="1">
    <citation type="submission" date="2020-08" db="EMBL/GenBank/DDBJ databases">
        <title>Multicomponent nature underlies the extraordinary mechanical properties of spider dragline silk.</title>
        <authorList>
            <person name="Kono N."/>
            <person name="Nakamura H."/>
            <person name="Mori M."/>
            <person name="Yoshida Y."/>
            <person name="Ohtoshi R."/>
            <person name="Malay A.D."/>
            <person name="Moran D.A.P."/>
            <person name="Tomita M."/>
            <person name="Numata K."/>
            <person name="Arakawa K."/>
        </authorList>
    </citation>
    <scope>NUCLEOTIDE SEQUENCE</scope>
</reference>
<protein>
    <submittedName>
        <fullName evidence="2">Uncharacterized protein</fullName>
    </submittedName>
</protein>